<evidence type="ECO:0000313" key="1">
    <source>
        <dbReference type="EMBL" id="GGP12471.1"/>
    </source>
</evidence>
<organism evidence="1 2">
    <name type="scientific">Nonomuraea glycinis</name>
    <dbReference type="NCBI Taxonomy" id="2047744"/>
    <lineage>
        <taxon>Bacteria</taxon>
        <taxon>Bacillati</taxon>
        <taxon>Actinomycetota</taxon>
        <taxon>Actinomycetes</taxon>
        <taxon>Streptosporangiales</taxon>
        <taxon>Streptosporangiaceae</taxon>
        <taxon>Nonomuraea</taxon>
    </lineage>
</organism>
<proteinExistence type="predicted"/>
<name>A0A918AAS4_9ACTN</name>
<gene>
    <name evidence="1" type="ORF">GCM10012278_60400</name>
</gene>
<dbReference type="Proteomes" id="UP000660745">
    <property type="component" value="Unassembled WGS sequence"/>
</dbReference>
<accession>A0A918AAS4</accession>
<evidence type="ECO:0000313" key="2">
    <source>
        <dbReference type="Proteomes" id="UP000660745"/>
    </source>
</evidence>
<sequence>MLNSVAMENICMRIIKAKQNRTESISYLRSLAEQARNQRNRKSATA</sequence>
<keyword evidence="2" id="KW-1185">Reference proteome</keyword>
<comment type="caution">
    <text evidence="1">The sequence shown here is derived from an EMBL/GenBank/DDBJ whole genome shotgun (WGS) entry which is preliminary data.</text>
</comment>
<dbReference type="AlphaFoldDB" id="A0A918AAS4"/>
<reference evidence="1" key="2">
    <citation type="submission" date="2020-09" db="EMBL/GenBank/DDBJ databases">
        <authorList>
            <person name="Sun Q."/>
            <person name="Zhou Y."/>
        </authorList>
    </citation>
    <scope>NUCLEOTIDE SEQUENCE</scope>
    <source>
        <strain evidence="1">CGMCC 4.7430</strain>
    </source>
</reference>
<dbReference type="EMBL" id="BMNK01000012">
    <property type="protein sequence ID" value="GGP12471.1"/>
    <property type="molecule type" value="Genomic_DNA"/>
</dbReference>
<protein>
    <submittedName>
        <fullName evidence="1">Uncharacterized protein</fullName>
    </submittedName>
</protein>
<reference evidence="1" key="1">
    <citation type="journal article" date="2014" name="Int. J. Syst. Evol. Microbiol.">
        <title>Complete genome sequence of Corynebacterium casei LMG S-19264T (=DSM 44701T), isolated from a smear-ripened cheese.</title>
        <authorList>
            <consortium name="US DOE Joint Genome Institute (JGI-PGF)"/>
            <person name="Walter F."/>
            <person name="Albersmeier A."/>
            <person name="Kalinowski J."/>
            <person name="Ruckert C."/>
        </authorList>
    </citation>
    <scope>NUCLEOTIDE SEQUENCE</scope>
    <source>
        <strain evidence="1">CGMCC 4.7430</strain>
    </source>
</reference>